<protein>
    <recommendedName>
        <fullName evidence="3">Fe2OG dioxygenase domain-containing protein</fullName>
    </recommendedName>
</protein>
<dbReference type="EMBL" id="KZ452014">
    <property type="protein sequence ID" value="PKA51090.1"/>
    <property type="molecule type" value="Genomic_DNA"/>
</dbReference>
<dbReference type="FunFam" id="2.60.120.330:FF:000031">
    <property type="entry name" value="2-oxoglutarate (2OG) and Fe(II)-dependent oxygenase superfamily protein"/>
    <property type="match status" value="1"/>
</dbReference>
<dbReference type="PANTHER" id="PTHR48420:SF1">
    <property type="entry name" value="NON-HAEM DIOXYGENASE N-TERMINAL DOMAIN-CONTAINING PROTEIN"/>
    <property type="match status" value="1"/>
</dbReference>
<evidence type="ECO:0000313" key="2">
    <source>
        <dbReference type="Proteomes" id="UP000236161"/>
    </source>
</evidence>
<dbReference type="InterPro" id="IPR027443">
    <property type="entry name" value="IPNS-like_sf"/>
</dbReference>
<dbReference type="Proteomes" id="UP000236161">
    <property type="component" value="Unassembled WGS sequence"/>
</dbReference>
<keyword evidence="2" id="KW-1185">Reference proteome</keyword>
<reference evidence="1 2" key="1">
    <citation type="journal article" date="2017" name="Nature">
        <title>The Apostasia genome and the evolution of orchids.</title>
        <authorList>
            <person name="Zhang G.Q."/>
            <person name="Liu K.W."/>
            <person name="Li Z."/>
            <person name="Lohaus R."/>
            <person name="Hsiao Y.Y."/>
            <person name="Niu S.C."/>
            <person name="Wang J.Y."/>
            <person name="Lin Y.C."/>
            <person name="Xu Q."/>
            <person name="Chen L.J."/>
            <person name="Yoshida K."/>
            <person name="Fujiwara S."/>
            <person name="Wang Z.W."/>
            <person name="Zhang Y.Q."/>
            <person name="Mitsuda N."/>
            <person name="Wang M."/>
            <person name="Liu G.H."/>
            <person name="Pecoraro L."/>
            <person name="Huang H.X."/>
            <person name="Xiao X.J."/>
            <person name="Lin M."/>
            <person name="Wu X.Y."/>
            <person name="Wu W.L."/>
            <person name="Chen Y.Y."/>
            <person name="Chang S.B."/>
            <person name="Sakamoto S."/>
            <person name="Ohme-Takagi M."/>
            <person name="Yagi M."/>
            <person name="Zeng S.J."/>
            <person name="Shen C.Y."/>
            <person name="Yeh C.M."/>
            <person name="Luo Y.B."/>
            <person name="Tsai W.C."/>
            <person name="Van de Peer Y."/>
            <person name="Liu Z.J."/>
        </authorList>
    </citation>
    <scope>NUCLEOTIDE SEQUENCE [LARGE SCALE GENOMIC DNA]</scope>
    <source>
        <strain evidence="2">cv. Shenzhen</strain>
        <tissue evidence="1">Stem</tissue>
    </source>
</reference>
<evidence type="ECO:0000313" key="1">
    <source>
        <dbReference type="EMBL" id="PKA51090.1"/>
    </source>
</evidence>
<evidence type="ECO:0008006" key="3">
    <source>
        <dbReference type="Google" id="ProtNLM"/>
    </source>
</evidence>
<dbReference type="PANTHER" id="PTHR48420">
    <property type="entry name" value="NON-HAEM DIOXYGENASE N-TERMINAL DOMAIN-CONTAINING PROTEIN"/>
    <property type="match status" value="1"/>
</dbReference>
<dbReference type="AlphaFoldDB" id="A0A2I0A6B9"/>
<gene>
    <name evidence="1" type="ORF">AXF42_Ash010530</name>
</gene>
<dbReference type="SUPFAM" id="SSF51197">
    <property type="entry name" value="Clavaminate synthase-like"/>
    <property type="match status" value="1"/>
</dbReference>
<dbReference type="OrthoDB" id="438224at2759"/>
<organism evidence="1 2">
    <name type="scientific">Apostasia shenzhenica</name>
    <dbReference type="NCBI Taxonomy" id="1088818"/>
    <lineage>
        <taxon>Eukaryota</taxon>
        <taxon>Viridiplantae</taxon>
        <taxon>Streptophyta</taxon>
        <taxon>Embryophyta</taxon>
        <taxon>Tracheophyta</taxon>
        <taxon>Spermatophyta</taxon>
        <taxon>Magnoliopsida</taxon>
        <taxon>Liliopsida</taxon>
        <taxon>Asparagales</taxon>
        <taxon>Orchidaceae</taxon>
        <taxon>Apostasioideae</taxon>
        <taxon>Apostasia</taxon>
    </lineage>
</organism>
<proteinExistence type="predicted"/>
<dbReference type="Gene3D" id="2.60.120.330">
    <property type="entry name" value="B-lactam Antibiotic, Isopenicillin N Synthase, Chain"/>
    <property type="match status" value="1"/>
</dbReference>
<name>A0A2I0A6B9_9ASPA</name>
<sequence length="396" mass="44418">MVRVKADPKLFPKSDGGVKTLFKFFPKDAVRGKARPQMESALALAPMYLQSAPACRRFSHRFSCLKFSGEVDSPCQTVGVTTISYSELQDRRGDLSPKIEEGFGPDGLGIVSVSGVPRFPYLRQTLLYLSSRLASLPDVVKCNLEDPDSRYNIGWSHGKEKLEAGKLDLCKGSFYANPILDVPTTDVYLMKRYPSYCRRNLWPADALPELQSAFKALGKLMLDVGMMLAYHCDQYVSKEVKINEDECLQRILERSRCHKGRLLYYFPKQKSESFKDGVSSWCGWHTDHGCVTGLASGMFMENGARIACPDGAAGLYVRTRDNQIVRADFGEEDLAFQIGEITEILSQGHLCATPHCVRAPNGEKAIGVERSTFALFMQPDWDEKLKLPSRIYHQEV</sequence>
<accession>A0A2I0A6B9</accession>